<evidence type="ECO:0000256" key="1">
    <source>
        <dbReference type="ARBA" id="ARBA00022491"/>
    </source>
</evidence>
<keyword evidence="3" id="KW-0694">RNA-binding</keyword>
<keyword evidence="1" id="KW-0678">Repressor</keyword>
<evidence type="ECO:0000313" key="4">
    <source>
        <dbReference type="EMBL" id="GJE64103.1"/>
    </source>
</evidence>
<evidence type="ECO:0000256" key="3">
    <source>
        <dbReference type="ARBA" id="ARBA00022884"/>
    </source>
</evidence>
<dbReference type="EMBL" id="BPRC01000002">
    <property type="protein sequence ID" value="GJE64103.1"/>
    <property type="molecule type" value="Genomic_DNA"/>
</dbReference>
<proteinExistence type="predicted"/>
<reference evidence="4" key="1">
    <citation type="journal article" date="2021" name="Front. Microbiol.">
        <title>Comprehensive Comparative Genomics and Phenotyping of Methylobacterium Species.</title>
        <authorList>
            <person name="Alessa O."/>
            <person name="Ogura Y."/>
            <person name="Fujitani Y."/>
            <person name="Takami H."/>
            <person name="Hayashi T."/>
            <person name="Sahin N."/>
            <person name="Tani A."/>
        </authorList>
    </citation>
    <scope>NUCLEOTIDE SEQUENCE</scope>
    <source>
        <strain evidence="4">NBRC 15686</strain>
    </source>
</reference>
<reference evidence="4" key="2">
    <citation type="submission" date="2021-08" db="EMBL/GenBank/DDBJ databases">
        <authorList>
            <person name="Tani A."/>
            <person name="Ola A."/>
            <person name="Ogura Y."/>
            <person name="Katsura K."/>
            <person name="Hayashi T."/>
        </authorList>
    </citation>
    <scope>NUCLEOTIDE SEQUENCE</scope>
    <source>
        <strain evidence="4">NBRC 15686</strain>
    </source>
</reference>
<dbReference type="Pfam" id="PF07378">
    <property type="entry name" value="FlbT"/>
    <property type="match status" value="1"/>
</dbReference>
<name>A0ABQ4UCA9_9HYPH</name>
<dbReference type="RefSeq" id="WP_238223333.1">
    <property type="nucleotide sequence ID" value="NZ_BAAADH010000080.1"/>
</dbReference>
<organism evidence="4 5">
    <name type="scientific">Methylorubrum aminovorans</name>
    <dbReference type="NCBI Taxonomy" id="269069"/>
    <lineage>
        <taxon>Bacteria</taxon>
        <taxon>Pseudomonadati</taxon>
        <taxon>Pseudomonadota</taxon>
        <taxon>Alphaproteobacteria</taxon>
        <taxon>Hyphomicrobiales</taxon>
        <taxon>Methylobacteriaceae</taxon>
        <taxon>Methylorubrum</taxon>
    </lineage>
</organism>
<dbReference type="InterPro" id="IPR009967">
    <property type="entry name" value="Flagellum_FlbT"/>
</dbReference>
<dbReference type="Proteomes" id="UP001055039">
    <property type="component" value="Unassembled WGS sequence"/>
</dbReference>
<evidence type="ECO:0000313" key="5">
    <source>
        <dbReference type="Proteomes" id="UP001055039"/>
    </source>
</evidence>
<protein>
    <submittedName>
        <fullName evidence="4">Flagellum biosynthesis repressor protein FlbT</fullName>
    </submittedName>
</protein>
<comment type="caution">
    <text evidence="4">The sequence shown here is derived from an EMBL/GenBank/DDBJ whole genome shotgun (WGS) entry which is preliminary data.</text>
</comment>
<gene>
    <name evidence="4" type="primary">flbT_1</name>
    <name evidence="4" type="ORF">LNAOJCKE_1303</name>
</gene>
<sequence length="134" mass="14939">MPLRITLKPFERLIINGASIRNGSRNSNFLIENQCKFLREGEIIHESEADTPCKKLCVTLQVLHLSEDPAEVENLFFLQAVDIMKMMPSAASFMSVIQNALAEKNTHAAIKAGKQLVYHERDLLAARSDETAAA</sequence>
<accession>A0ABQ4UCA9</accession>
<evidence type="ECO:0000256" key="2">
    <source>
        <dbReference type="ARBA" id="ARBA00022795"/>
    </source>
</evidence>
<keyword evidence="2" id="KW-1005">Bacterial flagellum biogenesis</keyword>
<keyword evidence="5" id="KW-1185">Reference proteome</keyword>